<keyword evidence="7" id="KW-0915">Sodium</keyword>
<comment type="caution">
    <text evidence="14">The sequence shown here is derived from an EMBL/GenBank/DDBJ whole genome shotgun (WGS) entry which is preliminary data.</text>
</comment>
<evidence type="ECO:0000259" key="13">
    <source>
        <dbReference type="Pfam" id="PF00999"/>
    </source>
</evidence>
<feature type="transmembrane region" description="Helical" evidence="12">
    <location>
        <begin position="208"/>
        <end position="232"/>
    </location>
</feature>
<organism evidence="14 15">
    <name type="scientific">Bondarzewia mesenterica</name>
    <dbReference type="NCBI Taxonomy" id="1095465"/>
    <lineage>
        <taxon>Eukaryota</taxon>
        <taxon>Fungi</taxon>
        <taxon>Dikarya</taxon>
        <taxon>Basidiomycota</taxon>
        <taxon>Agaricomycotina</taxon>
        <taxon>Agaricomycetes</taxon>
        <taxon>Russulales</taxon>
        <taxon>Bondarzewiaceae</taxon>
        <taxon>Bondarzewia</taxon>
    </lineage>
</organism>
<comment type="similarity">
    <text evidence="2">Belongs to the fungal Na(+)/H(+) exchanger family.</text>
</comment>
<feature type="transmembrane region" description="Helical" evidence="12">
    <location>
        <begin position="167"/>
        <end position="188"/>
    </location>
</feature>
<evidence type="ECO:0000256" key="1">
    <source>
        <dbReference type="ARBA" id="ARBA00004141"/>
    </source>
</evidence>
<sequence length="610" mass="66021">MISLLVREKLYLSEVVLGTGFGILMGPHVANVFNPRSWSVENDKLTLEVMRIVLATGLFAIGVELPQSYMAKHAKSLLIMVIPTMAFGWVVSADYVSGLAISACLTPTDPVVSAAIIGGKYAVKHVPVGIRHLLAAESASNDGLAYPFLSISIYLTTESYRQAFGDWFLVGWLCASFFISPFGIPFFVSVTCYADIDITYSHVADQVILGTVLGAVLVSASFPSLDSALLGFAFSYLMRYTHRKGFIDRESYAVQYLALVIFIIGIASTIGTDDLLAAFAAGSAISWDGYFNVQIENEMFSSIIDLVFNCASFIYIGAWLPFNQFDQPELGITPWRLVVLFLAILTLRRIPPLLMLYKFIPEIENWREALFSGHFGPMGVGAVFVSTLAATRLETPQDPPENQEQLLAASIHPIVAFVVLCSILIRKRTACPSLSSLSAVTCIPAPSPSRARSPPAMAIPPTGSSGHVARPAPDVTQMQFQADVEVGQAERMSDDAGKAGTETETNSPVVPMMEAGEEVQGQKRNGVIPLGEAGMLEDPYQPENILTRRISSRIGNSDIPNEIRERGSDAVNGPGREDDGVVGCDIADECMRNALVPPPVPKSVRFPAAQ</sequence>
<evidence type="ECO:0000313" key="14">
    <source>
        <dbReference type="EMBL" id="THH18791.1"/>
    </source>
</evidence>
<keyword evidence="6 12" id="KW-1133">Transmembrane helix</keyword>
<dbReference type="GO" id="GO:0036376">
    <property type="term" value="P:sodium ion export across plasma membrane"/>
    <property type="evidence" value="ECO:0007669"/>
    <property type="project" value="InterPro"/>
</dbReference>
<dbReference type="InterPro" id="IPR038770">
    <property type="entry name" value="Na+/solute_symporter_sf"/>
</dbReference>
<feature type="transmembrane region" description="Helical" evidence="12">
    <location>
        <begin position="12"/>
        <end position="33"/>
    </location>
</feature>
<dbReference type="EMBL" id="SGPL01000064">
    <property type="protein sequence ID" value="THH18791.1"/>
    <property type="molecule type" value="Genomic_DNA"/>
</dbReference>
<dbReference type="GO" id="GO:0042391">
    <property type="term" value="P:regulation of membrane potential"/>
    <property type="evidence" value="ECO:0007669"/>
    <property type="project" value="InterPro"/>
</dbReference>
<keyword evidence="10" id="KW-0739">Sodium transport</keyword>
<dbReference type="OrthoDB" id="2190219at2759"/>
<comment type="subcellular location">
    <subcellularLocation>
        <location evidence="1">Membrane</location>
        <topology evidence="1">Multi-pass membrane protein</topology>
    </subcellularLocation>
</comment>
<evidence type="ECO:0000256" key="2">
    <source>
        <dbReference type="ARBA" id="ARBA00005248"/>
    </source>
</evidence>
<dbReference type="Gene3D" id="1.20.1530.20">
    <property type="match status" value="1"/>
</dbReference>
<dbReference type="InterPro" id="IPR004712">
    <property type="entry name" value="Na+/H+_antiporter_fungi"/>
</dbReference>
<feature type="transmembrane region" description="Helical" evidence="12">
    <location>
        <begin position="369"/>
        <end position="393"/>
    </location>
</feature>
<dbReference type="InterPro" id="IPR006153">
    <property type="entry name" value="Cation/H_exchanger_TM"/>
</dbReference>
<keyword evidence="15" id="KW-1185">Reference proteome</keyword>
<dbReference type="PANTHER" id="PTHR31382">
    <property type="entry name" value="NA(+)/H(+) ANTIPORTER"/>
    <property type="match status" value="1"/>
</dbReference>
<evidence type="ECO:0000256" key="5">
    <source>
        <dbReference type="ARBA" id="ARBA00022692"/>
    </source>
</evidence>
<keyword evidence="3" id="KW-0813">Transport</keyword>
<evidence type="ECO:0000256" key="12">
    <source>
        <dbReference type="SAM" id="Phobius"/>
    </source>
</evidence>
<feature type="transmembrane region" description="Helical" evidence="12">
    <location>
        <begin position="45"/>
        <end position="65"/>
    </location>
</feature>
<proteinExistence type="inferred from homology"/>
<evidence type="ECO:0000256" key="3">
    <source>
        <dbReference type="ARBA" id="ARBA00022448"/>
    </source>
</evidence>
<reference evidence="14 15" key="1">
    <citation type="submission" date="2019-02" db="EMBL/GenBank/DDBJ databases">
        <title>Genome sequencing of the rare red list fungi Bondarzewia mesenterica.</title>
        <authorList>
            <person name="Buettner E."/>
            <person name="Kellner H."/>
        </authorList>
    </citation>
    <scope>NUCLEOTIDE SEQUENCE [LARGE SCALE GENOMIC DNA]</scope>
    <source>
        <strain evidence="14 15">DSM 108281</strain>
    </source>
</reference>
<name>A0A4S4M3I3_9AGAM</name>
<evidence type="ECO:0000313" key="15">
    <source>
        <dbReference type="Proteomes" id="UP000310158"/>
    </source>
</evidence>
<evidence type="ECO:0000256" key="11">
    <source>
        <dbReference type="SAM" id="MobiDB-lite"/>
    </source>
</evidence>
<feature type="region of interest" description="Disordered" evidence="11">
    <location>
        <begin position="557"/>
        <end position="580"/>
    </location>
</feature>
<accession>A0A4S4M3I3</accession>
<evidence type="ECO:0000256" key="6">
    <source>
        <dbReference type="ARBA" id="ARBA00022989"/>
    </source>
</evidence>
<feature type="transmembrane region" description="Helical" evidence="12">
    <location>
        <begin position="405"/>
        <end position="425"/>
    </location>
</feature>
<dbReference type="AlphaFoldDB" id="A0A4S4M3I3"/>
<evidence type="ECO:0000256" key="8">
    <source>
        <dbReference type="ARBA" id="ARBA00023065"/>
    </source>
</evidence>
<feature type="transmembrane region" description="Helical" evidence="12">
    <location>
        <begin position="334"/>
        <end position="357"/>
    </location>
</feature>
<feature type="transmembrane region" description="Helical" evidence="12">
    <location>
        <begin position="253"/>
        <end position="270"/>
    </location>
</feature>
<gene>
    <name evidence="14" type="ORF">EW146_g2251</name>
</gene>
<evidence type="ECO:0000256" key="7">
    <source>
        <dbReference type="ARBA" id="ARBA00023053"/>
    </source>
</evidence>
<evidence type="ECO:0000256" key="4">
    <source>
        <dbReference type="ARBA" id="ARBA00022449"/>
    </source>
</evidence>
<keyword evidence="5 12" id="KW-0812">Transmembrane</keyword>
<feature type="transmembrane region" description="Helical" evidence="12">
    <location>
        <begin position="300"/>
        <end position="322"/>
    </location>
</feature>
<feature type="domain" description="Cation/H+ exchanger transmembrane" evidence="13">
    <location>
        <begin position="5"/>
        <end position="425"/>
    </location>
</feature>
<feature type="transmembrane region" description="Helical" evidence="12">
    <location>
        <begin position="77"/>
        <end position="101"/>
    </location>
</feature>
<keyword evidence="9 12" id="KW-0472">Membrane</keyword>
<evidence type="ECO:0000256" key="9">
    <source>
        <dbReference type="ARBA" id="ARBA00023136"/>
    </source>
</evidence>
<feature type="transmembrane region" description="Helical" evidence="12">
    <location>
        <begin position="276"/>
        <end position="293"/>
    </location>
</feature>
<dbReference type="Pfam" id="PF00999">
    <property type="entry name" value="Na_H_Exchanger"/>
    <property type="match status" value="1"/>
</dbReference>
<keyword evidence="4" id="KW-0050">Antiport</keyword>
<dbReference type="GO" id="GO:0005886">
    <property type="term" value="C:plasma membrane"/>
    <property type="evidence" value="ECO:0007669"/>
    <property type="project" value="InterPro"/>
</dbReference>
<evidence type="ECO:0000256" key="10">
    <source>
        <dbReference type="ARBA" id="ARBA00023201"/>
    </source>
</evidence>
<dbReference type="GO" id="GO:0030007">
    <property type="term" value="P:intracellular potassium ion homeostasis"/>
    <property type="evidence" value="ECO:0007669"/>
    <property type="project" value="TreeGrafter"/>
</dbReference>
<dbReference type="GO" id="GO:0015385">
    <property type="term" value="F:sodium:proton antiporter activity"/>
    <property type="evidence" value="ECO:0007669"/>
    <property type="project" value="InterPro"/>
</dbReference>
<dbReference type="Proteomes" id="UP000310158">
    <property type="component" value="Unassembled WGS sequence"/>
</dbReference>
<dbReference type="PANTHER" id="PTHR31382:SF4">
    <property type="entry name" value="NA(+)_H(+) ANTIPORTER"/>
    <property type="match status" value="1"/>
</dbReference>
<protein>
    <recommendedName>
        <fullName evidence="13">Cation/H+ exchanger transmembrane domain-containing protein</fullName>
    </recommendedName>
</protein>
<keyword evidence="8" id="KW-0406">Ion transport</keyword>
<dbReference type="GO" id="GO:0120029">
    <property type="term" value="P:proton export across plasma membrane"/>
    <property type="evidence" value="ECO:0007669"/>
    <property type="project" value="InterPro"/>
</dbReference>